<evidence type="ECO:0000313" key="2">
    <source>
        <dbReference type="EMBL" id="SCX33544.1"/>
    </source>
</evidence>
<dbReference type="InterPro" id="IPR014995">
    <property type="entry name" value="DUF1844"/>
</dbReference>
<dbReference type="Proteomes" id="UP000199707">
    <property type="component" value="Unassembled WGS sequence"/>
</dbReference>
<proteinExistence type="predicted"/>
<evidence type="ECO:0000256" key="1">
    <source>
        <dbReference type="SAM" id="MobiDB-lite"/>
    </source>
</evidence>
<protein>
    <recommendedName>
        <fullName evidence="4">Recombinase RecA</fullName>
    </recommendedName>
</protein>
<reference evidence="3" key="1">
    <citation type="submission" date="2016-10" db="EMBL/GenBank/DDBJ databases">
        <authorList>
            <person name="Varghese N."/>
            <person name="Submissions S."/>
        </authorList>
    </citation>
    <scope>NUCLEOTIDE SEQUENCE [LARGE SCALE GENOMIC DNA]</scope>
    <source>
        <strain evidence="3">UNC267MFSha1.1M11</strain>
    </source>
</reference>
<organism evidence="2 3">
    <name type="scientific">Mycolicibacterium fluoranthenivorans</name>
    <dbReference type="NCBI Taxonomy" id="258505"/>
    <lineage>
        <taxon>Bacteria</taxon>
        <taxon>Bacillati</taxon>
        <taxon>Actinomycetota</taxon>
        <taxon>Actinomycetes</taxon>
        <taxon>Mycobacteriales</taxon>
        <taxon>Mycobacteriaceae</taxon>
        <taxon>Mycolicibacterium</taxon>
    </lineage>
</organism>
<evidence type="ECO:0008006" key="4">
    <source>
        <dbReference type="Google" id="ProtNLM"/>
    </source>
</evidence>
<gene>
    <name evidence="2" type="ORF">SAMN02799620_05979</name>
</gene>
<dbReference type="EMBL" id="FMUB01000018">
    <property type="protein sequence ID" value="SCX33544.1"/>
    <property type="molecule type" value="Genomic_DNA"/>
</dbReference>
<dbReference type="STRING" id="1502745.SAMN02799620_05979"/>
<accession>A0A1G4X124</accession>
<sequence length="177" mass="18681">MPTDHGLRRLRKTQYRASADACDRTAGPLRSAVGAGLHLLSLAFAGTVDRDSLSGMTDDQIPPSSDAPAESSVRELAEIPAVEVITRSAVMLMSAAAEKLGLADPDPDDSPHRDLDEARRLITALAGLVTASAEYLGLHAGPLRDGLKSLQLAFREASVDPEEPGKGPGEKYTGPVW</sequence>
<name>A0A1G4X124_9MYCO</name>
<dbReference type="AlphaFoldDB" id="A0A1G4X124"/>
<feature type="region of interest" description="Disordered" evidence="1">
    <location>
        <begin position="54"/>
        <end position="73"/>
    </location>
</feature>
<dbReference type="Pfam" id="PF08899">
    <property type="entry name" value="DUF1844"/>
    <property type="match status" value="1"/>
</dbReference>
<feature type="region of interest" description="Disordered" evidence="1">
    <location>
        <begin position="157"/>
        <end position="177"/>
    </location>
</feature>
<evidence type="ECO:0000313" key="3">
    <source>
        <dbReference type="Proteomes" id="UP000199707"/>
    </source>
</evidence>